<accession>A0A6L5YNG3</accession>
<keyword evidence="6" id="KW-0969">Cilium</keyword>
<evidence type="ECO:0000256" key="2">
    <source>
        <dbReference type="ARBA" id="ARBA00023143"/>
    </source>
</evidence>
<evidence type="ECO:0000256" key="3">
    <source>
        <dbReference type="RuleBase" id="RU362073"/>
    </source>
</evidence>
<comment type="caution">
    <text evidence="6">The sequence shown here is derived from an EMBL/GenBank/DDBJ whole genome shotgun (WGS) entry which is preliminary data.</text>
</comment>
<feature type="domain" description="Flagellin C-terminal" evidence="5">
    <location>
        <begin position="429"/>
        <end position="509"/>
    </location>
</feature>
<protein>
    <recommendedName>
        <fullName evidence="3">Flagellin</fullName>
    </recommendedName>
</protein>
<dbReference type="GO" id="GO:0005198">
    <property type="term" value="F:structural molecule activity"/>
    <property type="evidence" value="ECO:0007669"/>
    <property type="project" value="UniProtKB-UniRule"/>
</dbReference>
<evidence type="ECO:0000313" key="6">
    <source>
        <dbReference type="EMBL" id="MST73798.1"/>
    </source>
</evidence>
<comment type="subcellular location">
    <subcellularLocation>
        <location evidence="3">Secreted</location>
    </subcellularLocation>
    <subcellularLocation>
        <location evidence="3">Bacterial flagellum</location>
    </subcellularLocation>
</comment>
<dbReference type="GO" id="GO:0005576">
    <property type="term" value="C:extracellular region"/>
    <property type="evidence" value="ECO:0007669"/>
    <property type="project" value="UniProtKB-SubCell"/>
</dbReference>
<dbReference type="Gene3D" id="1.20.1330.10">
    <property type="entry name" value="f41 fragment of flagellin, N-terminal domain"/>
    <property type="match status" value="2"/>
</dbReference>
<reference evidence="6 7" key="1">
    <citation type="submission" date="2019-08" db="EMBL/GenBank/DDBJ databases">
        <title>In-depth cultivation of the pig gut microbiome towards novel bacterial diversity and tailored functional studies.</title>
        <authorList>
            <person name="Wylensek D."/>
            <person name="Hitch T.C.A."/>
            <person name="Clavel T."/>
        </authorList>
    </citation>
    <scope>NUCLEOTIDE SEQUENCE [LARGE SCALE GENOMIC DNA]</scope>
    <source>
        <strain evidence="6 7">MUC/MUC-530-WT-4D</strain>
    </source>
</reference>
<dbReference type="InterPro" id="IPR001492">
    <property type="entry name" value="Flagellin"/>
</dbReference>
<dbReference type="RefSeq" id="WP_154428302.1">
    <property type="nucleotide sequence ID" value="NZ_VUNI01000002.1"/>
</dbReference>
<dbReference type="AlphaFoldDB" id="A0A6L5YNG3"/>
<evidence type="ECO:0000259" key="5">
    <source>
        <dbReference type="Pfam" id="PF00700"/>
    </source>
</evidence>
<organism evidence="6 7">
    <name type="scientific">Roseburia porci</name>
    <dbReference type="NCBI Taxonomy" id="2605790"/>
    <lineage>
        <taxon>Bacteria</taxon>
        <taxon>Bacillati</taxon>
        <taxon>Bacillota</taxon>
        <taxon>Clostridia</taxon>
        <taxon>Lachnospirales</taxon>
        <taxon>Lachnospiraceae</taxon>
        <taxon>Roseburia</taxon>
    </lineage>
</organism>
<evidence type="ECO:0000256" key="1">
    <source>
        <dbReference type="ARBA" id="ARBA00005709"/>
    </source>
</evidence>
<keyword evidence="6" id="KW-0282">Flagellum</keyword>
<sequence length="510" mass="56584">MRITNNMIVANTKNNVNANKINVDKYNTQMTTQKKISRASEDPVVAMRALRLATNLTHVDQYVDNNIPDALSWLDVTETALTNTKSILTDIRTQCVKGSSDTLTADDRKTILNALTQLSDQIYTEGNADYAGRTVFTGYRTNCKLTFGTDETTTEYDIKQQFSYKDIEEKRYYSGSVDVPAKLDATVGDCTTKISEQAYDRLRLGYDQVSKDNLKVSYTVTDQSTGAKTTTDITPTVYESEDAWEAACGGTKTVGDDEVVFIASSGELVLGKNISASLKTDHADINVEYQKTGFNKGDVRPEYFYDCTDISDPANPIEYKQDEDGDGVRDPQQIEYTISTGINIPVNTLASDAFDPAVAQDVNELLNCVNAAINANDKVDKIKEMMKKEEYSDAASQATLKTYLDAAQKEADYADDNLQKTFGSGITRFDEHLKQVNKAITNVGSIEDRVKLTQNRVENQQETLKDLKSSNEDRDLSDIIIDFYAAYNAYQSSLTAASQVGSTSLLDYLR</sequence>
<comment type="function">
    <text evidence="3">Flagellin is the subunit protein which polymerizes to form the filaments of bacterial flagella.</text>
</comment>
<name>A0A6L5YNG3_9FIRM</name>
<gene>
    <name evidence="6" type="ORF">FYJ75_01960</name>
</gene>
<dbReference type="Proteomes" id="UP000474024">
    <property type="component" value="Unassembled WGS sequence"/>
</dbReference>
<feature type="domain" description="Flagellin N-terminal" evidence="4">
    <location>
        <begin position="3"/>
        <end position="141"/>
    </location>
</feature>
<proteinExistence type="inferred from homology"/>
<dbReference type="EMBL" id="VUNI01000002">
    <property type="protein sequence ID" value="MST73798.1"/>
    <property type="molecule type" value="Genomic_DNA"/>
</dbReference>
<dbReference type="InterPro" id="IPR001029">
    <property type="entry name" value="Flagellin_N"/>
</dbReference>
<dbReference type="PANTHER" id="PTHR42792:SF1">
    <property type="entry name" value="FLAGELLAR HOOK-ASSOCIATED PROTEIN 3"/>
    <property type="match status" value="1"/>
</dbReference>
<evidence type="ECO:0000313" key="7">
    <source>
        <dbReference type="Proteomes" id="UP000474024"/>
    </source>
</evidence>
<keyword evidence="2 3" id="KW-0975">Bacterial flagellum</keyword>
<comment type="similarity">
    <text evidence="1 3">Belongs to the bacterial flagellin family.</text>
</comment>
<keyword evidence="6" id="KW-0966">Cell projection</keyword>
<keyword evidence="7" id="KW-1185">Reference proteome</keyword>
<dbReference type="SUPFAM" id="SSF64518">
    <property type="entry name" value="Phase 1 flagellin"/>
    <property type="match status" value="1"/>
</dbReference>
<dbReference type="GO" id="GO:0009288">
    <property type="term" value="C:bacterial-type flagellum"/>
    <property type="evidence" value="ECO:0007669"/>
    <property type="project" value="UniProtKB-SubCell"/>
</dbReference>
<dbReference type="Pfam" id="PF00669">
    <property type="entry name" value="Flagellin_N"/>
    <property type="match status" value="1"/>
</dbReference>
<evidence type="ECO:0000259" key="4">
    <source>
        <dbReference type="Pfam" id="PF00669"/>
    </source>
</evidence>
<keyword evidence="3" id="KW-0964">Secreted</keyword>
<dbReference type="InterPro" id="IPR046358">
    <property type="entry name" value="Flagellin_C"/>
</dbReference>
<dbReference type="Pfam" id="PF00700">
    <property type="entry name" value="Flagellin_C"/>
    <property type="match status" value="1"/>
</dbReference>
<dbReference type="PANTHER" id="PTHR42792">
    <property type="entry name" value="FLAGELLIN"/>
    <property type="match status" value="1"/>
</dbReference>